<dbReference type="InterPro" id="IPR030392">
    <property type="entry name" value="S74_ICA"/>
</dbReference>
<comment type="subcellular location">
    <subcellularLocation>
        <location evidence="1">Virion</location>
    </subcellularLocation>
</comment>
<name>A0A6J5NHE2_9CAUD</name>
<dbReference type="GO" id="GO:0098015">
    <property type="term" value="C:virus tail"/>
    <property type="evidence" value="ECO:0007669"/>
    <property type="project" value="UniProtKB-KW"/>
</dbReference>
<evidence type="ECO:0000256" key="2">
    <source>
        <dbReference type="ARBA" id="ARBA00022732"/>
    </source>
</evidence>
<evidence type="ECO:0000259" key="3">
    <source>
        <dbReference type="PROSITE" id="PS51688"/>
    </source>
</evidence>
<keyword evidence="2" id="KW-0946">Virion</keyword>
<evidence type="ECO:0000256" key="1">
    <source>
        <dbReference type="ARBA" id="ARBA00004328"/>
    </source>
</evidence>
<dbReference type="EMBL" id="LR796614">
    <property type="protein sequence ID" value="CAB4154824.1"/>
    <property type="molecule type" value="Genomic_DNA"/>
</dbReference>
<sequence length="586" mass="60462">MTVNYTTNLALGQPVTGTESGTWGDDVNNSVTSYLDIAIAGGLAVTVTTADVTLTLTQGTSSATNIGSTTAQYAILNVSGAMTAARNLILPSSSRVYVINNNTTGGFALTVKGSATSGVTMVNGEKAHVFWNGSDYAKVANTAGAATFTSLTLSDGTANGVAYLNGSKVLTTGSALTYDGTNFSNTTGNISAGTNVRVGTGVNTGQVYFNNTDVGVWRGAANALTTGAYLNLGGYDGIVFATSAAAIGSQTEGMRLTSTGLGIGTSSPSALLTLSSGSGTKAVLATTRSFTVNRNWQIAVDEYAEGKFFITPSTTLGGTTFTTPAVTVNYLGDVGIGTTSPTSVSGYTALKINGSSTGALLDLAQADVMRGRLGVNSTQFTIETSGTIPIMFAPAGSEAMRVDSSARLLVGVTTPSISSSQSGEFYGATTYGYVFVNTTAGNYPMSVWNQGTTGTRLLVAFMYGASATISGSITYNGSLTLYNQTSDYRLKTVIGAVTDAGQRIDALQPVEYTWNSNGQRTRGFLAHQFQEVYAQSVTGDKDAVDADGKPAYQQMQAGTSEVIADLVAEIQSLRKRLTALESKEIS</sequence>
<gene>
    <name evidence="4" type="ORF">UFOVP654_32</name>
</gene>
<accession>A0A6J5NHE2</accession>
<dbReference type="PROSITE" id="PS51688">
    <property type="entry name" value="ICA"/>
    <property type="match status" value="1"/>
</dbReference>
<protein>
    <submittedName>
        <fullName evidence="4">Intramolecular chaperone auto-processing domain containing protein</fullName>
    </submittedName>
</protein>
<organism evidence="4">
    <name type="scientific">uncultured Caudovirales phage</name>
    <dbReference type="NCBI Taxonomy" id="2100421"/>
    <lineage>
        <taxon>Viruses</taxon>
        <taxon>Duplodnaviria</taxon>
        <taxon>Heunggongvirae</taxon>
        <taxon>Uroviricota</taxon>
        <taxon>Caudoviricetes</taxon>
        <taxon>Peduoviridae</taxon>
        <taxon>Maltschvirus</taxon>
        <taxon>Maltschvirus maltsch</taxon>
    </lineage>
</organism>
<proteinExistence type="predicted"/>
<evidence type="ECO:0000313" key="4">
    <source>
        <dbReference type="EMBL" id="CAB4154824.1"/>
    </source>
</evidence>
<reference evidence="4" key="1">
    <citation type="submission" date="2020-04" db="EMBL/GenBank/DDBJ databases">
        <authorList>
            <person name="Chiriac C."/>
            <person name="Salcher M."/>
            <person name="Ghai R."/>
            <person name="Kavagutti S V."/>
        </authorList>
    </citation>
    <scope>NUCLEOTIDE SEQUENCE</scope>
</reference>
<feature type="domain" description="Peptidase S74" evidence="3">
    <location>
        <begin position="486"/>
        <end position="584"/>
    </location>
</feature>
<dbReference type="Pfam" id="PF13884">
    <property type="entry name" value="Peptidase_S74"/>
    <property type="match status" value="1"/>
</dbReference>
<keyword evidence="2" id="KW-1227">Viral tail protein</keyword>